<dbReference type="InterPro" id="IPR011990">
    <property type="entry name" value="TPR-like_helical_dom_sf"/>
</dbReference>
<dbReference type="RefSeq" id="WP_275028960.1">
    <property type="nucleotide sequence ID" value="NZ_CP118615.1"/>
</dbReference>
<dbReference type="Gene3D" id="1.25.40.10">
    <property type="entry name" value="Tetratricopeptide repeat domain"/>
    <property type="match status" value="1"/>
</dbReference>
<protein>
    <submittedName>
        <fullName evidence="2">Helix-turn-helix transcriptional regulator</fullName>
    </submittedName>
</protein>
<evidence type="ECO:0000313" key="2">
    <source>
        <dbReference type="EMBL" id="WDZ82670.1"/>
    </source>
</evidence>
<keyword evidence="3" id="KW-1185">Reference proteome</keyword>
<reference evidence="2 3" key="1">
    <citation type="submission" date="2023-02" db="EMBL/GenBank/DDBJ databases">
        <authorList>
            <person name="Mo P."/>
        </authorList>
    </citation>
    <scope>NUCLEOTIDE SEQUENCE [LARGE SCALE GENOMIC DNA]</scope>
    <source>
        <strain evidence="2 3">HUAS 3</strain>
    </source>
</reference>
<dbReference type="CDD" id="cd00093">
    <property type="entry name" value="HTH_XRE"/>
    <property type="match status" value="1"/>
</dbReference>
<dbReference type="Proteomes" id="UP001219605">
    <property type="component" value="Chromosome"/>
</dbReference>
<evidence type="ECO:0000256" key="1">
    <source>
        <dbReference type="SAM" id="MobiDB-lite"/>
    </source>
</evidence>
<dbReference type="InterPro" id="IPR001387">
    <property type="entry name" value="Cro/C1-type_HTH"/>
</dbReference>
<dbReference type="SUPFAM" id="SSF47413">
    <property type="entry name" value="lambda repressor-like DNA-binding domains"/>
    <property type="match status" value="1"/>
</dbReference>
<feature type="region of interest" description="Disordered" evidence="1">
    <location>
        <begin position="87"/>
        <end position="107"/>
    </location>
</feature>
<name>A0ABY7ZI62_9ACTN</name>
<dbReference type="InterPro" id="IPR010982">
    <property type="entry name" value="Lambda_DNA-bd_dom_sf"/>
</dbReference>
<dbReference type="EMBL" id="CP118615">
    <property type="protein sequence ID" value="WDZ82670.1"/>
    <property type="molecule type" value="Genomic_DNA"/>
</dbReference>
<accession>A0ABY7ZI62</accession>
<proteinExistence type="predicted"/>
<gene>
    <name evidence="2" type="ORF">PVK37_19575</name>
</gene>
<evidence type="ECO:0000313" key="3">
    <source>
        <dbReference type="Proteomes" id="UP001219605"/>
    </source>
</evidence>
<dbReference type="Pfam" id="PF13560">
    <property type="entry name" value="HTH_31"/>
    <property type="match status" value="1"/>
</dbReference>
<dbReference type="Gene3D" id="1.10.260.40">
    <property type="entry name" value="lambda repressor-like DNA-binding domains"/>
    <property type="match status" value="1"/>
</dbReference>
<organism evidence="2 3">
    <name type="scientific">Micromonospora cathayae</name>
    <dbReference type="NCBI Taxonomy" id="3028804"/>
    <lineage>
        <taxon>Bacteria</taxon>
        <taxon>Bacillati</taxon>
        <taxon>Actinomycetota</taxon>
        <taxon>Actinomycetes</taxon>
        <taxon>Micromonosporales</taxon>
        <taxon>Micromonosporaceae</taxon>
        <taxon>Micromonospora</taxon>
    </lineage>
</organism>
<sequence>MGDHGETTTARRALGRLLAQLRRNAGHTQHALARLVQYGRSSVANTETGRQYPERPFWTRCDQVLRTGGVLTAEYDRIADLDHHRRHHRPAAAPRSTNLTGGNTPVWWEPEDTITARRSALTSTTDDDARLAHLEHEVRQAIADNERCPPATLVARLRPLRAYVDHLMAARQHPPQRARLYTAAAHLSGLLAALTLDLRVFRVAHTYAAEAFDLAHAAQQPDTRAWARATQSLIAFYTGNHRDALAYAEDGLRHAGTGPHRIRLTINGQARALARLGDRHGVDRAVDRAFHLLTEYPSAGQVSASLTLGPYCPTRTAANAATAYLALGHTTNVAGHLTTAIAAFDTAQLRGPQALSRLDLATAHLHADDPDHAAELALQALALTADHRFESVHQRTHQFLAAARPLRHHPRLQHVAELLAERTHPGAAPPSDPRSST</sequence>